<accession>A0ABW4INX1</accession>
<keyword evidence="2" id="KW-1185">Reference proteome</keyword>
<dbReference type="RefSeq" id="WP_381080050.1">
    <property type="nucleotide sequence ID" value="NZ_JBHUDX010000020.1"/>
</dbReference>
<dbReference type="Gene3D" id="1.10.10.10">
    <property type="entry name" value="Winged helix-like DNA-binding domain superfamily/Winged helix DNA-binding domain"/>
    <property type="match status" value="1"/>
</dbReference>
<dbReference type="EMBL" id="JBHUDX010000020">
    <property type="protein sequence ID" value="MFD1658179.1"/>
    <property type="molecule type" value="Genomic_DNA"/>
</dbReference>
<organism evidence="1 2">
    <name type="scientific">Streptomyces caeni</name>
    <dbReference type="NCBI Taxonomy" id="2307231"/>
    <lineage>
        <taxon>Bacteria</taxon>
        <taxon>Bacillati</taxon>
        <taxon>Actinomycetota</taxon>
        <taxon>Actinomycetes</taxon>
        <taxon>Kitasatosporales</taxon>
        <taxon>Streptomycetaceae</taxon>
        <taxon>Streptomyces</taxon>
    </lineage>
</organism>
<sequence>MRRVSMATAKAHMARLLTRLEARDRVQLVIAAYEIGLVTPPR</sequence>
<dbReference type="InterPro" id="IPR036388">
    <property type="entry name" value="WH-like_DNA-bd_sf"/>
</dbReference>
<evidence type="ECO:0000313" key="1">
    <source>
        <dbReference type="EMBL" id="MFD1658179.1"/>
    </source>
</evidence>
<dbReference type="Proteomes" id="UP001597261">
    <property type="component" value="Unassembled WGS sequence"/>
</dbReference>
<dbReference type="InterPro" id="IPR016032">
    <property type="entry name" value="Sig_transdc_resp-reg_C-effctor"/>
</dbReference>
<proteinExistence type="predicted"/>
<protein>
    <recommendedName>
        <fullName evidence="3">Response regulator transcription factor</fullName>
    </recommendedName>
</protein>
<evidence type="ECO:0000313" key="2">
    <source>
        <dbReference type="Proteomes" id="UP001597261"/>
    </source>
</evidence>
<evidence type="ECO:0008006" key="3">
    <source>
        <dbReference type="Google" id="ProtNLM"/>
    </source>
</evidence>
<dbReference type="SUPFAM" id="SSF46894">
    <property type="entry name" value="C-terminal effector domain of the bipartite response regulators"/>
    <property type="match status" value="1"/>
</dbReference>
<reference evidence="2" key="1">
    <citation type="journal article" date="2019" name="Int. J. Syst. Evol. Microbiol.">
        <title>The Global Catalogue of Microorganisms (GCM) 10K type strain sequencing project: providing services to taxonomists for standard genome sequencing and annotation.</title>
        <authorList>
            <consortium name="The Broad Institute Genomics Platform"/>
            <consortium name="The Broad Institute Genome Sequencing Center for Infectious Disease"/>
            <person name="Wu L."/>
            <person name="Ma J."/>
        </authorList>
    </citation>
    <scope>NUCLEOTIDE SEQUENCE [LARGE SCALE GENOMIC DNA]</scope>
    <source>
        <strain evidence="2">CGMCC 1.12470</strain>
    </source>
</reference>
<gene>
    <name evidence="1" type="ORF">ACFSL4_08110</name>
</gene>
<name>A0ABW4INX1_9ACTN</name>
<comment type="caution">
    <text evidence="1">The sequence shown here is derived from an EMBL/GenBank/DDBJ whole genome shotgun (WGS) entry which is preliminary data.</text>
</comment>